<reference evidence="21" key="3">
    <citation type="submission" date="2025-08" db="UniProtKB">
        <authorList>
            <consortium name="RefSeq"/>
        </authorList>
    </citation>
    <scope>IDENTIFICATION</scope>
    <source>
        <strain evidence="21">17A/GY</strain>
        <tissue evidence="21">Liver</tissue>
    </source>
</reference>
<evidence type="ECO:0000256" key="12">
    <source>
        <dbReference type="ARBA" id="ARBA00023136"/>
    </source>
</evidence>
<dbReference type="Pfam" id="PF03712">
    <property type="entry name" value="Cu2_monoox_C"/>
    <property type="match status" value="1"/>
</dbReference>
<dbReference type="GO" id="GO:0042421">
    <property type="term" value="P:norepinephrine biosynthetic process"/>
    <property type="evidence" value="ECO:0007669"/>
    <property type="project" value="TreeGrafter"/>
</dbReference>
<organism evidence="20 21">
    <name type="scientific">Cricetulus griseus</name>
    <name type="common">Chinese hamster</name>
    <name type="synonym">Cricetulus barabensis griseus</name>
    <dbReference type="NCBI Taxonomy" id="10029"/>
    <lineage>
        <taxon>Eukaryota</taxon>
        <taxon>Metazoa</taxon>
        <taxon>Chordata</taxon>
        <taxon>Craniata</taxon>
        <taxon>Vertebrata</taxon>
        <taxon>Euteleostomi</taxon>
        <taxon>Mammalia</taxon>
        <taxon>Eutheria</taxon>
        <taxon>Euarchontoglires</taxon>
        <taxon>Glires</taxon>
        <taxon>Rodentia</taxon>
        <taxon>Myomorpha</taxon>
        <taxon>Muroidea</taxon>
        <taxon>Cricetidae</taxon>
        <taxon>Cricetinae</taxon>
        <taxon>Cricetulus</taxon>
    </lineage>
</organism>
<evidence type="ECO:0000256" key="6">
    <source>
        <dbReference type="ARBA" id="ARBA00022729"/>
    </source>
</evidence>
<dbReference type="Gene3D" id="2.60.120.230">
    <property type="match status" value="1"/>
</dbReference>
<dbReference type="Gene3D" id="2.60.120.310">
    <property type="entry name" value="Copper type II, ascorbate-dependent monooxygenase, N-terminal domain"/>
    <property type="match status" value="1"/>
</dbReference>
<evidence type="ECO:0000256" key="7">
    <source>
        <dbReference type="ARBA" id="ARBA00022824"/>
    </source>
</evidence>
<keyword evidence="12" id="KW-0472">Membrane</keyword>
<reference evidence="20" key="1">
    <citation type="journal article" date="2018" name="Biotechnol. Bioeng.">
        <title>A reference genome of the Chinese hamster based on a hybrid assembly strategy.</title>
        <authorList>
            <person name="Rupp O."/>
            <person name="MacDonald M.L."/>
            <person name="Li S."/>
            <person name="Dhiman H."/>
            <person name="Polson S."/>
            <person name="Griep S."/>
            <person name="Heffner K."/>
            <person name="Hernandez I."/>
            <person name="Brinkrolf K."/>
            <person name="Jadhav V."/>
            <person name="Samoudi M."/>
            <person name="Hao H."/>
            <person name="Kingham B."/>
            <person name="Goesmann A."/>
            <person name="Betenbaugh M.J."/>
            <person name="Lewis N.E."/>
            <person name="Borth N."/>
            <person name="Lee K.H."/>
        </authorList>
    </citation>
    <scope>NUCLEOTIDE SEQUENCE [LARGE SCALE GENOMIC DNA]</scope>
    <source>
        <strain evidence="20">17A/GY</strain>
    </source>
</reference>
<dbReference type="OrthoDB" id="10003276at2759"/>
<dbReference type="GeneID" id="100758693"/>
<proteinExistence type="inferred from homology"/>
<dbReference type="GO" id="GO:0005789">
    <property type="term" value="C:endoplasmic reticulum membrane"/>
    <property type="evidence" value="ECO:0007669"/>
    <property type="project" value="UniProtKB-SubCell"/>
</dbReference>
<evidence type="ECO:0000313" key="21">
    <source>
        <dbReference type="RefSeq" id="XP_035294642.1"/>
    </source>
</evidence>
<keyword evidence="6" id="KW-0732">Signal</keyword>
<evidence type="ECO:0000256" key="2">
    <source>
        <dbReference type="ARBA" id="ARBA00004115"/>
    </source>
</evidence>
<dbReference type="SUPFAM" id="SSF49742">
    <property type="entry name" value="PHM/PNGase F"/>
    <property type="match status" value="2"/>
</dbReference>
<dbReference type="PANTHER" id="PTHR10157">
    <property type="entry name" value="DOPAMINE BETA HYDROXYLASE RELATED"/>
    <property type="match status" value="1"/>
</dbReference>
<evidence type="ECO:0000259" key="19">
    <source>
        <dbReference type="Pfam" id="PF03712"/>
    </source>
</evidence>
<keyword evidence="14" id="KW-0325">Glycoprotein</keyword>
<keyword evidence="20" id="KW-1185">Reference proteome</keyword>
<dbReference type="InterPro" id="IPR000945">
    <property type="entry name" value="DBH-like"/>
</dbReference>
<dbReference type="FunFam" id="2.60.120.230:FF:000001">
    <property type="entry name" value="Monooxygenase, DBH-like 1"/>
    <property type="match status" value="1"/>
</dbReference>
<keyword evidence="9" id="KW-0560">Oxidoreductase</keyword>
<dbReference type="InterPro" id="IPR005018">
    <property type="entry name" value="DOMON_domain"/>
</dbReference>
<evidence type="ECO:0000256" key="3">
    <source>
        <dbReference type="ARBA" id="ARBA00010676"/>
    </source>
</evidence>
<feature type="domain" description="Copper type II ascorbate-dependent monooxygenase C-terminal" evidence="19">
    <location>
        <begin position="383"/>
        <end position="531"/>
    </location>
</feature>
<dbReference type="Pfam" id="PF01082">
    <property type="entry name" value="Cu2_monooxygen"/>
    <property type="match status" value="1"/>
</dbReference>
<dbReference type="AlphaFoldDB" id="A0A9J7GQ21"/>
<dbReference type="InterPro" id="IPR024548">
    <property type="entry name" value="Cu2_monoox_C"/>
</dbReference>
<dbReference type="GO" id="GO:0005615">
    <property type="term" value="C:extracellular space"/>
    <property type="evidence" value="ECO:0007669"/>
    <property type="project" value="TreeGrafter"/>
</dbReference>
<dbReference type="Proteomes" id="UP001108280">
    <property type="component" value="Chromosome 2"/>
</dbReference>
<dbReference type="InterPro" id="IPR000323">
    <property type="entry name" value="Cu2_ascorb_mOase_N"/>
</dbReference>
<dbReference type="InterPro" id="IPR028460">
    <property type="entry name" value="Tbh/DBH"/>
</dbReference>
<dbReference type="Pfam" id="PF03351">
    <property type="entry name" value="DOMON"/>
    <property type="match status" value="1"/>
</dbReference>
<dbReference type="PANTHER" id="PTHR10157:SF28">
    <property type="entry name" value="DBH-LIKE MONOOXYGENASE PROTEIN 1"/>
    <property type="match status" value="1"/>
</dbReference>
<dbReference type="GO" id="GO:0030667">
    <property type="term" value="C:secretory granule membrane"/>
    <property type="evidence" value="ECO:0007669"/>
    <property type="project" value="TreeGrafter"/>
</dbReference>
<evidence type="ECO:0000256" key="4">
    <source>
        <dbReference type="ARBA" id="ARBA00022692"/>
    </source>
</evidence>
<dbReference type="GO" id="GO:0042420">
    <property type="term" value="P:dopamine catabolic process"/>
    <property type="evidence" value="ECO:0007669"/>
    <property type="project" value="TreeGrafter"/>
</dbReference>
<dbReference type="RefSeq" id="XP_035294642.1">
    <property type="nucleotide sequence ID" value="XM_035438751.1"/>
</dbReference>
<sequence length="662" mass="75506">MGFLEAETGEKLQAPVEHDDRRKQFFFSQDLRAAVLTPSFPQAELKSIHIFYYTRQSFCLILFNTASVKALFYSTDFISERRKKTDNAQEGVEHLLDHISEQEPLAILFSIFCDLAELVFSSIEEECPDLCFPSPTQDYFTNANKELEKDAQQDYHLDYAMENSTHTVIEFTRELHTCDANDKIITDSTVRVIWAYHHEDPGDSGPKYHDSNRGTKSLRLLNPEKANVLSTASPYFDLVNQDVPIPNKGTTYWCQMFKIPAFQEKHHVIKVEPVIEKGHESLVHHILLYQCSSNFNDSVLDYGHECYHPNMPDAFLTCETVIFAWAIGGEGFTYPPHVGLSLGMPLDPHYVLLEVHYDNPAHKKGLIDSSGLRFFHTTDIRKYDAGVIEAGLWVSLFHTIPPGMPEFRSEGHCTLECLEEALGAEKPSGIHVFAVLLHAHLAGRGVRLRHFRNGEEMQSLAYDDDFDFNFQEFQYLKEEQTILPGDNLITECRYNTKDRSGMTWGGLSTRNEMCLSYLLYYPRINLTRCASIPDIMEQLQFIGVKEIYRPVTTWPFIIKSPKQYKNLSFMDAMNKFKWTKKEGLSFNKLVLSLPVNVRCSKTDNAEWSIQGMTALPPDIQRPYKTEPLVCGTSASSPLHGVFSLRLLLCSLLLGSLLSTQGL</sequence>
<evidence type="ECO:0000313" key="20">
    <source>
        <dbReference type="Proteomes" id="UP001108280"/>
    </source>
</evidence>
<dbReference type="GO" id="GO:0006589">
    <property type="term" value="P:octopamine biosynthetic process"/>
    <property type="evidence" value="ECO:0007669"/>
    <property type="project" value="TreeGrafter"/>
</dbReference>
<dbReference type="FunFam" id="2.60.120.310:FF:000002">
    <property type="entry name" value="DBH-like monooxygenase protein 1"/>
    <property type="match status" value="1"/>
</dbReference>
<dbReference type="InterPro" id="IPR045266">
    <property type="entry name" value="DOH_DOMON"/>
</dbReference>
<reference evidence="20" key="2">
    <citation type="journal article" date="2020" name="Biotechnol. Bioeng.">
        <title>Chromosome-scale scaffolds for the Chinese hamster reference genome assembly to facilitate the study of the CHO epigenome.</title>
        <authorList>
            <person name="Hilliard W."/>
            <person name="MacDonald M."/>
            <person name="Lee K.H."/>
        </authorList>
    </citation>
    <scope>NUCLEOTIDE SEQUENCE [LARGE SCALE GENOMIC DNA]</scope>
    <source>
        <strain evidence="20">17A/GY</strain>
    </source>
</reference>
<dbReference type="KEGG" id="cge:100758693"/>
<keyword evidence="10" id="KW-0186">Copper</keyword>
<dbReference type="GO" id="GO:0005507">
    <property type="term" value="F:copper ion binding"/>
    <property type="evidence" value="ECO:0007669"/>
    <property type="project" value="InterPro"/>
</dbReference>
<keyword evidence="4" id="KW-0812">Transmembrane</keyword>
<name>A0A9J7GQ21_CRIGR</name>
<dbReference type="PRINTS" id="PR00767">
    <property type="entry name" value="DBMONOXGNASE"/>
</dbReference>
<dbReference type="GO" id="GO:0004500">
    <property type="term" value="F:dopamine beta-monooxygenase activity"/>
    <property type="evidence" value="ECO:0007669"/>
    <property type="project" value="InterPro"/>
</dbReference>
<evidence type="ECO:0000256" key="11">
    <source>
        <dbReference type="ARBA" id="ARBA00023033"/>
    </source>
</evidence>
<evidence type="ECO:0000259" key="17">
    <source>
        <dbReference type="Pfam" id="PF01082"/>
    </source>
</evidence>
<dbReference type="InterPro" id="IPR036939">
    <property type="entry name" value="Cu2_ascorb_mOase_N_sf"/>
</dbReference>
<comment type="cofactor">
    <cofactor evidence="1">
        <name>Cu(2+)</name>
        <dbReference type="ChEBI" id="CHEBI:29036"/>
    </cofactor>
</comment>
<feature type="domain" description="DOMON" evidence="18">
    <location>
        <begin position="136"/>
        <end position="197"/>
    </location>
</feature>
<dbReference type="CDD" id="cd09631">
    <property type="entry name" value="DOMON_DOH"/>
    <property type="match status" value="1"/>
</dbReference>
<protein>
    <recommendedName>
        <fullName evidence="15">DBH-like monooxygenase protein 1</fullName>
    </recommendedName>
    <alternativeName>
        <fullName evidence="16">Monooxygenase X</fullName>
    </alternativeName>
</protein>
<dbReference type="CTD" id="26002"/>
<evidence type="ECO:0000256" key="16">
    <source>
        <dbReference type="ARBA" id="ARBA00080850"/>
    </source>
</evidence>
<comment type="similarity">
    <text evidence="3">Belongs to the copper type II ascorbate-dependent monooxygenase family.</text>
</comment>
<feature type="domain" description="Copper type II ascorbate-dependent monooxygenase N-terminal" evidence="17">
    <location>
        <begin position="236"/>
        <end position="363"/>
    </location>
</feature>
<evidence type="ECO:0000256" key="1">
    <source>
        <dbReference type="ARBA" id="ARBA00001973"/>
    </source>
</evidence>
<evidence type="ECO:0000256" key="9">
    <source>
        <dbReference type="ARBA" id="ARBA00023002"/>
    </source>
</evidence>
<keyword evidence="11" id="KW-0503">Monooxygenase</keyword>
<dbReference type="InterPro" id="IPR008977">
    <property type="entry name" value="PHM/PNGase_F_dom_sf"/>
</dbReference>
<accession>A0A9J7GQ21</accession>
<evidence type="ECO:0000259" key="18">
    <source>
        <dbReference type="Pfam" id="PF03351"/>
    </source>
</evidence>
<gene>
    <name evidence="21" type="primary">Moxd1</name>
</gene>
<keyword evidence="13" id="KW-1015">Disulfide bond</keyword>
<comment type="subcellular location">
    <subcellularLocation>
        <location evidence="2">Endoplasmic reticulum membrane</location>
        <topology evidence="2">Single-pass type I membrane protein</topology>
    </subcellularLocation>
</comment>
<evidence type="ECO:0000256" key="10">
    <source>
        <dbReference type="ARBA" id="ARBA00023008"/>
    </source>
</evidence>
<evidence type="ECO:0000256" key="13">
    <source>
        <dbReference type="ARBA" id="ARBA00023157"/>
    </source>
</evidence>
<evidence type="ECO:0000256" key="14">
    <source>
        <dbReference type="ARBA" id="ARBA00023180"/>
    </source>
</evidence>
<evidence type="ECO:0000256" key="5">
    <source>
        <dbReference type="ARBA" id="ARBA00022723"/>
    </source>
</evidence>
<keyword evidence="5" id="KW-0479">Metal-binding</keyword>
<keyword evidence="8" id="KW-1133">Transmembrane helix</keyword>
<dbReference type="InterPro" id="IPR014784">
    <property type="entry name" value="Cu2_ascorb_mOase-like_C"/>
</dbReference>
<keyword evidence="7" id="KW-0256">Endoplasmic reticulum</keyword>
<evidence type="ECO:0000256" key="15">
    <source>
        <dbReference type="ARBA" id="ARBA00069909"/>
    </source>
</evidence>
<evidence type="ECO:0000256" key="8">
    <source>
        <dbReference type="ARBA" id="ARBA00022989"/>
    </source>
</evidence>